<organism evidence="2 3">
    <name type="scientific">Neurospora tetrasperma (strain FGSC 2508 / ATCC MYA-4615 / P0657)</name>
    <dbReference type="NCBI Taxonomy" id="510951"/>
    <lineage>
        <taxon>Eukaryota</taxon>
        <taxon>Fungi</taxon>
        <taxon>Dikarya</taxon>
        <taxon>Ascomycota</taxon>
        <taxon>Pezizomycotina</taxon>
        <taxon>Sordariomycetes</taxon>
        <taxon>Sordariomycetidae</taxon>
        <taxon>Sordariales</taxon>
        <taxon>Sordariaceae</taxon>
        <taxon>Neurospora</taxon>
    </lineage>
</organism>
<proteinExistence type="predicted"/>
<feature type="region of interest" description="Disordered" evidence="1">
    <location>
        <begin position="18"/>
        <end position="37"/>
    </location>
</feature>
<evidence type="ECO:0000256" key="1">
    <source>
        <dbReference type="SAM" id="MobiDB-lite"/>
    </source>
</evidence>
<dbReference type="KEGG" id="nte:NEUTE1DRAFT111124"/>
<dbReference type="EMBL" id="GL891305">
    <property type="protein sequence ID" value="EGO56670.1"/>
    <property type="molecule type" value="Genomic_DNA"/>
</dbReference>
<dbReference type="HOGENOM" id="CLU_1503860_0_0_1"/>
<keyword evidence="3" id="KW-1185">Reference proteome</keyword>
<protein>
    <submittedName>
        <fullName evidence="2">Uncharacterized protein</fullName>
    </submittedName>
</protein>
<dbReference type="Proteomes" id="UP000008065">
    <property type="component" value="Unassembled WGS sequence"/>
</dbReference>
<reference evidence="3" key="1">
    <citation type="journal article" date="2011" name="Genetics">
        <title>Massive changes in genome architecture accompany the transition to self-fertility in the filamentous fungus Neurospora tetrasperma.</title>
        <authorList>
            <person name="Ellison C.E."/>
            <person name="Stajich J.E."/>
            <person name="Jacobson D.J."/>
            <person name="Natvig D.O."/>
            <person name="Lapidus A."/>
            <person name="Foster B."/>
            <person name="Aerts A."/>
            <person name="Riley R."/>
            <person name="Lindquist E.A."/>
            <person name="Grigoriev I.V."/>
            <person name="Taylor J.W."/>
        </authorList>
    </citation>
    <scope>NUCLEOTIDE SEQUENCE [LARGE SCALE GENOMIC DNA]</scope>
    <source>
        <strain evidence="3">FGSC 2508 / P0657</strain>
    </source>
</reference>
<sequence length="179" mass="19332">MRTFVAVGAWKKNGKCQNHDHNCASPPKQPSTAPESVTEATGPELQLPMRGNLWGYDGNGSDPDVVAQPEATGVQTADERSNFQLGTCWTEEPTLAGDQLIHKDPCLIFGALTCISSPKVPSHRQVAVKVHSQVTYMPLHSNPGLIVGVVLRFTLFLLKFGSVDFGDASPGKALEMFPF</sequence>
<evidence type="ECO:0000313" key="2">
    <source>
        <dbReference type="EMBL" id="EGO56670.1"/>
    </source>
</evidence>
<name>F8MQP0_NEUT8</name>
<accession>F8MQP0</accession>
<evidence type="ECO:0000313" key="3">
    <source>
        <dbReference type="Proteomes" id="UP000008065"/>
    </source>
</evidence>
<gene>
    <name evidence="2" type="ORF">NEUTE1DRAFT_111124</name>
</gene>
<dbReference type="RefSeq" id="XP_009852245.1">
    <property type="nucleotide sequence ID" value="XM_009853943.1"/>
</dbReference>
<dbReference type="AlphaFoldDB" id="F8MQP0"/>
<dbReference type="VEuPathDB" id="FungiDB:NEUTE1DRAFT_111124"/>
<dbReference type="GeneID" id="20822549"/>